<evidence type="ECO:0000256" key="5">
    <source>
        <dbReference type="SAM" id="SignalP"/>
    </source>
</evidence>
<reference evidence="9" key="2">
    <citation type="submission" date="2020-09" db="EMBL/GenBank/DDBJ databases">
        <authorList>
            <person name="Sun Q."/>
            <person name="Ohkuma M."/>
        </authorList>
    </citation>
    <scope>NUCLEOTIDE SEQUENCE</scope>
    <source>
        <strain evidence="9">JCM 13064</strain>
    </source>
</reference>
<dbReference type="Gene3D" id="3.30.1390.30">
    <property type="entry name" value="Penicillin-binding protein 2a, domain 3"/>
    <property type="match status" value="1"/>
</dbReference>
<dbReference type="InterPro" id="IPR036138">
    <property type="entry name" value="PBP_dimer_sf"/>
</dbReference>
<dbReference type="EMBL" id="BMNT01000002">
    <property type="protein sequence ID" value="GGK64484.1"/>
    <property type="molecule type" value="Genomic_DNA"/>
</dbReference>
<dbReference type="InterPro" id="IPR007887">
    <property type="entry name" value="MecA_N"/>
</dbReference>
<dbReference type="InterPro" id="IPR001460">
    <property type="entry name" value="PCN-bd_Tpept"/>
</dbReference>
<dbReference type="InterPro" id="IPR005311">
    <property type="entry name" value="PBP_dimer"/>
</dbReference>
<proteinExistence type="inferred from homology"/>
<dbReference type="PANTHER" id="PTHR30627:SF24">
    <property type="entry name" value="PENICILLIN-BINDING PROTEIN 4B"/>
    <property type="match status" value="1"/>
</dbReference>
<dbReference type="GO" id="GO:0008658">
    <property type="term" value="F:penicillin binding"/>
    <property type="evidence" value="ECO:0007669"/>
    <property type="project" value="InterPro"/>
</dbReference>
<dbReference type="Pfam" id="PF05223">
    <property type="entry name" value="MecA_N"/>
    <property type="match status" value="1"/>
</dbReference>
<dbReference type="GO" id="GO:0071555">
    <property type="term" value="P:cell wall organization"/>
    <property type="evidence" value="ECO:0007669"/>
    <property type="project" value="TreeGrafter"/>
</dbReference>
<keyword evidence="3" id="KW-0472">Membrane</keyword>
<sequence>MVLAVRLRKARALPAGLALALAAPLLSACFAEPTPHEAVSQFLVGWQSGDYAAAAERTDGDPKAVRKALEDASLQLDAASIRFSIKGLTSDGDNADAKFRVQVDLGDNNPIWSYDNDLPLHVVDGSWKVRWSSKVIHPQLGEGQRFAVKVSPEGDQPIRQPIEDRNGDALQQDATLYLAGVYPDRVKDPVGVCERLFQLTGFAQDRLLARIRSAPPQDFVPLVTFGAKKYAQLLDRLEEIGPDLVIEKQAQPVAPAQPADIIGRVGAITAETMQQLGGPQRAGDTIGQGGLQKAYQEQLTGSTGTEVITYDLKTGEQVAELARWPGRTDTTSVRTTIDKGVQRSADLAVSGQSAALLLAVDAPTGQIRAVASKGFDQLSDGLNGRFPPGTTFSIVAADGLLAAGLDPGQKLPCPADRTVGGARFQQAQAQSTPQPQTTGQPQPTGQPQAEPPAGDTPTVTAGFAQGCVTALASLARRVNATALTQSAARFGIGQDWRLPLRTFSGSVPAAAGDAAKAKIIAGQSVRVSPLSMALVAGALASGTWRPPTLVTSPATPDTDSEVAPAPAPRPVTLAAESLTKLRALMRAGVTSGSATAAAAPGEKVYGVSSAVTFTETDSGKKRQRHLNWFVGWQGDMAVAVLAETGDATVAPQIAGQFFRNARTAA</sequence>
<dbReference type="Gene3D" id="3.40.710.10">
    <property type="entry name" value="DD-peptidase/beta-lactamase superfamily"/>
    <property type="match status" value="1"/>
</dbReference>
<evidence type="ECO:0000313" key="10">
    <source>
        <dbReference type="Proteomes" id="UP000645217"/>
    </source>
</evidence>
<protein>
    <submittedName>
        <fullName evidence="9">Penicillin-binding protein</fullName>
    </submittedName>
</protein>
<name>A0A917QRU2_9ACTN</name>
<evidence type="ECO:0000259" key="7">
    <source>
        <dbReference type="Pfam" id="PF03717"/>
    </source>
</evidence>
<organism evidence="9 10">
    <name type="scientific">Sphaerisporangium melleum</name>
    <dbReference type="NCBI Taxonomy" id="321316"/>
    <lineage>
        <taxon>Bacteria</taxon>
        <taxon>Bacillati</taxon>
        <taxon>Actinomycetota</taxon>
        <taxon>Actinomycetes</taxon>
        <taxon>Streptosporangiales</taxon>
        <taxon>Streptosporangiaceae</taxon>
        <taxon>Sphaerisporangium</taxon>
    </lineage>
</organism>
<gene>
    <name evidence="9" type="ORF">GCM10007964_04440</name>
</gene>
<dbReference type="RefSeq" id="WP_229690784.1">
    <property type="nucleotide sequence ID" value="NZ_BMNT01000002.1"/>
</dbReference>
<dbReference type="PROSITE" id="PS51257">
    <property type="entry name" value="PROKAR_LIPOPROTEIN"/>
    <property type="match status" value="1"/>
</dbReference>
<dbReference type="GO" id="GO:0005886">
    <property type="term" value="C:plasma membrane"/>
    <property type="evidence" value="ECO:0007669"/>
    <property type="project" value="TreeGrafter"/>
</dbReference>
<comment type="similarity">
    <text evidence="2">Belongs to the transpeptidase family.</text>
</comment>
<feature type="compositionally biased region" description="Low complexity" evidence="4">
    <location>
        <begin position="425"/>
        <end position="453"/>
    </location>
</feature>
<feature type="chain" id="PRO_5039586480" evidence="5">
    <location>
        <begin position="32"/>
        <end position="665"/>
    </location>
</feature>
<dbReference type="AlphaFoldDB" id="A0A917QRU2"/>
<dbReference type="Pfam" id="PF00905">
    <property type="entry name" value="Transpeptidase"/>
    <property type="match status" value="1"/>
</dbReference>
<dbReference type="SUPFAM" id="SSF54427">
    <property type="entry name" value="NTF2-like"/>
    <property type="match status" value="1"/>
</dbReference>
<dbReference type="SUPFAM" id="SSF56519">
    <property type="entry name" value="Penicillin binding protein dimerisation domain"/>
    <property type="match status" value="1"/>
</dbReference>
<evidence type="ECO:0000256" key="4">
    <source>
        <dbReference type="SAM" id="MobiDB-lite"/>
    </source>
</evidence>
<dbReference type="Pfam" id="PF03717">
    <property type="entry name" value="PBP_dimer"/>
    <property type="match status" value="1"/>
</dbReference>
<accession>A0A917QRU2</accession>
<feature type="domain" description="Penicillin-binding protein dimerisation" evidence="7">
    <location>
        <begin position="156"/>
        <end position="311"/>
    </location>
</feature>
<evidence type="ECO:0000313" key="9">
    <source>
        <dbReference type="EMBL" id="GGK64484.1"/>
    </source>
</evidence>
<evidence type="ECO:0000259" key="8">
    <source>
        <dbReference type="Pfam" id="PF05223"/>
    </source>
</evidence>
<evidence type="ECO:0000256" key="2">
    <source>
        <dbReference type="ARBA" id="ARBA00007171"/>
    </source>
</evidence>
<keyword evidence="10" id="KW-1185">Reference proteome</keyword>
<dbReference type="SUPFAM" id="SSF56601">
    <property type="entry name" value="beta-lactamase/transpeptidase-like"/>
    <property type="match status" value="1"/>
</dbReference>
<dbReference type="Proteomes" id="UP000645217">
    <property type="component" value="Unassembled WGS sequence"/>
</dbReference>
<feature type="domain" description="NTF2-like N-terminal transpeptidase" evidence="8">
    <location>
        <begin position="34"/>
        <end position="144"/>
    </location>
</feature>
<dbReference type="InterPro" id="IPR050515">
    <property type="entry name" value="Beta-lactam/transpept"/>
</dbReference>
<comment type="subcellular location">
    <subcellularLocation>
        <location evidence="1">Membrane</location>
    </subcellularLocation>
</comment>
<dbReference type="InterPro" id="IPR012338">
    <property type="entry name" value="Beta-lactam/transpept-like"/>
</dbReference>
<feature type="domain" description="Penicillin-binding protein transpeptidase" evidence="6">
    <location>
        <begin position="358"/>
        <end position="656"/>
    </location>
</feature>
<reference evidence="9" key="1">
    <citation type="journal article" date="2014" name="Int. J. Syst. Evol. Microbiol.">
        <title>Complete genome sequence of Corynebacterium casei LMG S-19264T (=DSM 44701T), isolated from a smear-ripened cheese.</title>
        <authorList>
            <consortium name="US DOE Joint Genome Institute (JGI-PGF)"/>
            <person name="Walter F."/>
            <person name="Albersmeier A."/>
            <person name="Kalinowski J."/>
            <person name="Ruckert C."/>
        </authorList>
    </citation>
    <scope>NUCLEOTIDE SEQUENCE</scope>
    <source>
        <strain evidence="9">JCM 13064</strain>
    </source>
</reference>
<feature type="region of interest" description="Disordered" evidence="4">
    <location>
        <begin position="423"/>
        <end position="460"/>
    </location>
</feature>
<dbReference type="GO" id="GO:0046677">
    <property type="term" value="P:response to antibiotic"/>
    <property type="evidence" value="ECO:0007669"/>
    <property type="project" value="InterPro"/>
</dbReference>
<dbReference type="PANTHER" id="PTHR30627">
    <property type="entry name" value="PEPTIDOGLYCAN D,D-TRANSPEPTIDASE"/>
    <property type="match status" value="1"/>
</dbReference>
<evidence type="ECO:0000256" key="1">
    <source>
        <dbReference type="ARBA" id="ARBA00004370"/>
    </source>
</evidence>
<feature type="region of interest" description="Disordered" evidence="4">
    <location>
        <begin position="547"/>
        <end position="567"/>
    </location>
</feature>
<keyword evidence="5" id="KW-0732">Signal</keyword>
<dbReference type="Gene3D" id="3.90.1310.10">
    <property type="entry name" value="Penicillin-binding protein 2a (Domain 2)"/>
    <property type="match status" value="1"/>
</dbReference>
<evidence type="ECO:0000256" key="3">
    <source>
        <dbReference type="ARBA" id="ARBA00023136"/>
    </source>
</evidence>
<feature type="signal peptide" evidence="5">
    <location>
        <begin position="1"/>
        <end position="31"/>
    </location>
</feature>
<evidence type="ECO:0000259" key="6">
    <source>
        <dbReference type="Pfam" id="PF00905"/>
    </source>
</evidence>
<dbReference type="GO" id="GO:0071972">
    <property type="term" value="F:peptidoglycan L,D-transpeptidase activity"/>
    <property type="evidence" value="ECO:0007669"/>
    <property type="project" value="TreeGrafter"/>
</dbReference>
<dbReference type="InterPro" id="IPR032710">
    <property type="entry name" value="NTF2-like_dom_sf"/>
</dbReference>
<comment type="caution">
    <text evidence="9">The sequence shown here is derived from an EMBL/GenBank/DDBJ whole genome shotgun (WGS) entry which is preliminary data.</text>
</comment>